<dbReference type="GeneID" id="41955515"/>
<dbReference type="KEGG" id="pgri:PgNI_00522"/>
<reference evidence="2" key="1">
    <citation type="journal article" date="2019" name="Mol. Biol. Evol.">
        <title>Blast fungal genomes show frequent chromosomal changes, gene gains and losses, and effector gene turnover.</title>
        <authorList>
            <person name="Gomez Luciano L.B."/>
            <person name="Jason Tsai I."/>
            <person name="Chuma I."/>
            <person name="Tosa Y."/>
            <person name="Chen Y.H."/>
            <person name="Li J.Y."/>
            <person name="Li M.Y."/>
            <person name="Jade Lu M.Y."/>
            <person name="Nakayashiki H."/>
            <person name="Li W.H."/>
        </authorList>
    </citation>
    <scope>NUCLEOTIDE SEQUENCE</scope>
    <source>
        <strain evidence="2">NI907</strain>
    </source>
</reference>
<keyword evidence="1" id="KW-1185">Reference proteome</keyword>
<evidence type="ECO:0000313" key="2">
    <source>
        <dbReference type="RefSeq" id="XP_030987150.1"/>
    </source>
</evidence>
<dbReference type="RefSeq" id="XP_030987150.1">
    <property type="nucleotide sequence ID" value="XM_031120601.1"/>
</dbReference>
<name>A0A6P8BIW8_PYRGI</name>
<reference evidence="2" key="3">
    <citation type="submission" date="2025-08" db="UniProtKB">
        <authorList>
            <consortium name="RefSeq"/>
        </authorList>
    </citation>
    <scope>IDENTIFICATION</scope>
    <source>
        <strain evidence="2">NI907</strain>
    </source>
</reference>
<sequence>MCKCIRVIHFCPLCMTLLRKRFAYNYICDGAPCGNQVIEDQIAGTDENICEDCELYYWMRKGRGKRGRRIRRASA</sequence>
<evidence type="ECO:0000313" key="1">
    <source>
        <dbReference type="Proteomes" id="UP000515153"/>
    </source>
</evidence>
<dbReference type="Proteomes" id="UP000515153">
    <property type="component" value="Unplaced"/>
</dbReference>
<accession>A0A6P8BIW8</accession>
<gene>
    <name evidence="2" type="ORF">PgNI_00522</name>
</gene>
<dbReference type="AlphaFoldDB" id="A0A6P8BIW8"/>
<proteinExistence type="predicted"/>
<protein>
    <submittedName>
        <fullName evidence="2">Uncharacterized protein</fullName>
    </submittedName>
</protein>
<reference evidence="2" key="2">
    <citation type="submission" date="2019-10" db="EMBL/GenBank/DDBJ databases">
        <authorList>
            <consortium name="NCBI Genome Project"/>
        </authorList>
    </citation>
    <scope>NUCLEOTIDE SEQUENCE</scope>
    <source>
        <strain evidence="2">NI907</strain>
    </source>
</reference>
<organism evidence="1 2">
    <name type="scientific">Pyricularia grisea</name>
    <name type="common">Crabgrass-specific blast fungus</name>
    <name type="synonym">Magnaporthe grisea</name>
    <dbReference type="NCBI Taxonomy" id="148305"/>
    <lineage>
        <taxon>Eukaryota</taxon>
        <taxon>Fungi</taxon>
        <taxon>Dikarya</taxon>
        <taxon>Ascomycota</taxon>
        <taxon>Pezizomycotina</taxon>
        <taxon>Sordariomycetes</taxon>
        <taxon>Sordariomycetidae</taxon>
        <taxon>Magnaporthales</taxon>
        <taxon>Pyriculariaceae</taxon>
        <taxon>Pyricularia</taxon>
    </lineage>
</organism>